<evidence type="ECO:0000256" key="6">
    <source>
        <dbReference type="SAM" id="MobiDB-lite"/>
    </source>
</evidence>
<feature type="region of interest" description="Disordered" evidence="6">
    <location>
        <begin position="1"/>
        <end position="22"/>
    </location>
</feature>
<dbReference type="PROSITE" id="PS50082">
    <property type="entry name" value="WD_REPEATS_2"/>
    <property type="match status" value="7"/>
</dbReference>
<comment type="subcellular location">
    <subcellularLocation>
        <location evidence="1">Nucleus</location>
        <location evidence="1">Nucleolus</location>
    </subcellularLocation>
</comment>
<dbReference type="SMART" id="SM00320">
    <property type="entry name" value="WD40"/>
    <property type="match status" value="8"/>
</dbReference>
<dbReference type="EMBL" id="VCGU01000007">
    <property type="protein sequence ID" value="TRY73724.1"/>
    <property type="molecule type" value="Genomic_DNA"/>
</dbReference>
<gene>
    <name evidence="8" type="ORF">TCAL_05841</name>
</gene>
<dbReference type="OrthoDB" id="10267436at2759"/>
<dbReference type="InterPro" id="IPR019775">
    <property type="entry name" value="WD40_repeat_CS"/>
</dbReference>
<dbReference type="Pfam" id="PF08154">
    <property type="entry name" value="NLE"/>
    <property type="match status" value="1"/>
</dbReference>
<dbReference type="AlphaFoldDB" id="A0A553P7R2"/>
<comment type="caution">
    <text evidence="8">The sequence shown here is derived from an EMBL/GenBank/DDBJ whole genome shotgun (WGS) entry which is preliminary data.</text>
</comment>
<dbReference type="Proteomes" id="UP000318571">
    <property type="component" value="Chromosome 3"/>
</dbReference>
<feature type="repeat" description="WD" evidence="5">
    <location>
        <begin position="387"/>
        <end position="428"/>
    </location>
</feature>
<evidence type="ECO:0000313" key="9">
    <source>
        <dbReference type="Proteomes" id="UP000318571"/>
    </source>
</evidence>
<accession>A0A553P7R2</accession>
<proteinExistence type="predicted"/>
<dbReference type="InterPro" id="IPR001680">
    <property type="entry name" value="WD40_rpt"/>
</dbReference>
<dbReference type="SUPFAM" id="SSF50978">
    <property type="entry name" value="WD40 repeat-like"/>
    <property type="match status" value="1"/>
</dbReference>
<evidence type="ECO:0000256" key="3">
    <source>
        <dbReference type="ARBA" id="ARBA00022737"/>
    </source>
</evidence>
<dbReference type="GO" id="GO:0000027">
    <property type="term" value="P:ribosomal large subunit assembly"/>
    <property type="evidence" value="ECO:0007669"/>
    <property type="project" value="TreeGrafter"/>
</dbReference>
<dbReference type="InterPro" id="IPR036322">
    <property type="entry name" value="WD40_repeat_dom_sf"/>
</dbReference>
<evidence type="ECO:0000256" key="5">
    <source>
        <dbReference type="PROSITE-ProRule" id="PRU00221"/>
    </source>
</evidence>
<feature type="repeat" description="WD" evidence="5">
    <location>
        <begin position="258"/>
        <end position="298"/>
    </location>
</feature>
<keyword evidence="3" id="KW-0677">Repeat</keyword>
<dbReference type="STRING" id="6832.A0A553P7R2"/>
<dbReference type="CDD" id="cd00200">
    <property type="entry name" value="WD40"/>
    <property type="match status" value="1"/>
</dbReference>
<protein>
    <recommendedName>
        <fullName evidence="7">NLE domain-containing protein</fullName>
    </recommendedName>
</protein>
<dbReference type="OMA" id="AWEPYHR"/>
<feature type="repeat" description="WD" evidence="5">
    <location>
        <begin position="166"/>
        <end position="207"/>
    </location>
</feature>
<evidence type="ECO:0000256" key="4">
    <source>
        <dbReference type="ARBA" id="ARBA00023242"/>
    </source>
</evidence>
<organism evidence="8 9">
    <name type="scientific">Tigriopus californicus</name>
    <name type="common">Marine copepod</name>
    <dbReference type="NCBI Taxonomy" id="6832"/>
    <lineage>
        <taxon>Eukaryota</taxon>
        <taxon>Metazoa</taxon>
        <taxon>Ecdysozoa</taxon>
        <taxon>Arthropoda</taxon>
        <taxon>Crustacea</taxon>
        <taxon>Multicrustacea</taxon>
        <taxon>Hexanauplia</taxon>
        <taxon>Copepoda</taxon>
        <taxon>Harpacticoida</taxon>
        <taxon>Harpacticidae</taxon>
        <taxon>Tigriopus</taxon>
    </lineage>
</organism>
<dbReference type="PROSITE" id="PS50294">
    <property type="entry name" value="WD_REPEATS_REGION"/>
    <property type="match status" value="7"/>
</dbReference>
<sequence>MSVTSSPDQDTPPPDKKSKMDTQLVTVQFETETGDRPFPPLSVPVDITPDKLQLLLHTLLKADNADEEDLDRPFAFFLQDREIQDDLAECMQWMLINQERTVPVIFKPQSIFKVRPVTRCTSSMPGHTQPVVVALFSPDGRYLASGSGDNTVRFWDISTETPRFEGKAHRQYVLALAWSPDGSRLASGDKLGHVVIWDPETGQQIGRTLSGHKQFITGLAWQPLHLTKDGECRLLASSSKDGDVRIWDTITSKFVLALTSHTQSVTCLRWGGTDLIYSASQDRTIKVWRAQDGVLCRTLQGHGHWVNVLALNTDYVMRTGAFEPAQAQIVNNISSFSGPEKKDIALKRYQEVLSRVKGGDELMVSGSDDFTMFLWNPSKEKQSLARMTGHQQLVNDVKFSPDCRIVASASFDKAVRLWDGTTGKYLAVLRGHVQAVYQLAWSADSRLLVSGSADSTIKLWTAQVKGGYDKTKFLTVDLPGHGDEIYAVDWSPDGQRVVSGGKDTLLRIWRK</sequence>
<dbReference type="InterPro" id="IPR015943">
    <property type="entry name" value="WD40/YVTN_repeat-like_dom_sf"/>
</dbReference>
<reference evidence="8 9" key="1">
    <citation type="journal article" date="2018" name="Nat. Ecol. Evol.">
        <title>Genomic signatures of mitonuclear coevolution across populations of Tigriopus californicus.</title>
        <authorList>
            <person name="Barreto F.S."/>
            <person name="Watson E.T."/>
            <person name="Lima T.G."/>
            <person name="Willett C.S."/>
            <person name="Edmands S."/>
            <person name="Li W."/>
            <person name="Burton R.S."/>
        </authorList>
    </citation>
    <scope>NUCLEOTIDE SEQUENCE [LARGE SCALE GENOMIC DNA]</scope>
    <source>
        <strain evidence="8 9">San Diego</strain>
    </source>
</reference>
<dbReference type="GO" id="GO:0005730">
    <property type="term" value="C:nucleolus"/>
    <property type="evidence" value="ECO:0007669"/>
    <property type="project" value="UniProtKB-SubCell"/>
</dbReference>
<keyword evidence="4" id="KW-0539">Nucleus</keyword>
<feature type="repeat" description="WD" evidence="5">
    <location>
        <begin position="124"/>
        <end position="165"/>
    </location>
</feature>
<dbReference type="PROSITE" id="PS00678">
    <property type="entry name" value="WD_REPEATS_1"/>
    <property type="match status" value="1"/>
</dbReference>
<keyword evidence="9" id="KW-1185">Reference proteome</keyword>
<feature type="repeat" description="WD" evidence="5">
    <location>
        <begin position="209"/>
        <end position="257"/>
    </location>
</feature>
<dbReference type="PRINTS" id="PR00320">
    <property type="entry name" value="GPROTEINBRPT"/>
</dbReference>
<feature type="domain" description="NLE" evidence="7">
    <location>
        <begin position="25"/>
        <end position="91"/>
    </location>
</feature>
<keyword evidence="2 5" id="KW-0853">WD repeat</keyword>
<evidence type="ECO:0000256" key="1">
    <source>
        <dbReference type="ARBA" id="ARBA00004604"/>
    </source>
</evidence>
<dbReference type="GO" id="GO:0007219">
    <property type="term" value="P:Notch signaling pathway"/>
    <property type="evidence" value="ECO:0007669"/>
    <property type="project" value="TreeGrafter"/>
</dbReference>
<evidence type="ECO:0000313" key="8">
    <source>
        <dbReference type="EMBL" id="TRY73724.1"/>
    </source>
</evidence>
<evidence type="ECO:0000256" key="2">
    <source>
        <dbReference type="ARBA" id="ARBA00022574"/>
    </source>
</evidence>
<feature type="repeat" description="WD" evidence="5">
    <location>
        <begin position="478"/>
        <end position="511"/>
    </location>
</feature>
<evidence type="ECO:0000259" key="7">
    <source>
        <dbReference type="Pfam" id="PF08154"/>
    </source>
</evidence>
<dbReference type="Pfam" id="PF00400">
    <property type="entry name" value="WD40"/>
    <property type="match status" value="7"/>
</dbReference>
<dbReference type="PANTHER" id="PTHR19848">
    <property type="entry name" value="WD40 REPEAT PROTEIN"/>
    <property type="match status" value="1"/>
</dbReference>
<dbReference type="InterPro" id="IPR020472">
    <property type="entry name" value="WD40_PAC1"/>
</dbReference>
<dbReference type="Gene3D" id="2.130.10.10">
    <property type="entry name" value="YVTN repeat-like/Quinoprotein amine dehydrogenase"/>
    <property type="match status" value="1"/>
</dbReference>
<feature type="repeat" description="WD" evidence="5">
    <location>
        <begin position="429"/>
        <end position="460"/>
    </location>
</feature>
<dbReference type="PANTHER" id="PTHR19848:SF0">
    <property type="entry name" value="NOTCHLESS PROTEIN HOMOLOG 1"/>
    <property type="match status" value="1"/>
</dbReference>
<dbReference type="InterPro" id="IPR012972">
    <property type="entry name" value="NLE"/>
</dbReference>
<name>A0A553P7R2_TIGCA</name>